<evidence type="ECO:0000256" key="3">
    <source>
        <dbReference type="ARBA" id="ARBA00022833"/>
    </source>
</evidence>
<reference evidence="7" key="1">
    <citation type="submission" date="2021-01" db="UniProtKB">
        <authorList>
            <consortium name="EnsemblMetazoa"/>
        </authorList>
    </citation>
    <scope>IDENTIFICATION</scope>
</reference>
<proteinExistence type="predicted"/>
<evidence type="ECO:0000313" key="7">
    <source>
        <dbReference type="EnsemblMetazoa" id="CLYHEMP008625.2"/>
    </source>
</evidence>
<dbReference type="Proteomes" id="UP000594262">
    <property type="component" value="Unplaced"/>
</dbReference>
<name>A0A7M5V9W7_9CNID</name>
<evidence type="ECO:0000259" key="6">
    <source>
        <dbReference type="PROSITE" id="PS50089"/>
    </source>
</evidence>
<organism evidence="7 8">
    <name type="scientific">Clytia hemisphaerica</name>
    <dbReference type="NCBI Taxonomy" id="252671"/>
    <lineage>
        <taxon>Eukaryota</taxon>
        <taxon>Metazoa</taxon>
        <taxon>Cnidaria</taxon>
        <taxon>Hydrozoa</taxon>
        <taxon>Hydroidolina</taxon>
        <taxon>Leptothecata</taxon>
        <taxon>Obeliida</taxon>
        <taxon>Clytiidae</taxon>
        <taxon>Clytia</taxon>
    </lineage>
</organism>
<accession>A0A7M5V9W7</accession>
<dbReference type="PROSITE" id="PS50089">
    <property type="entry name" value="ZF_RING_2"/>
    <property type="match status" value="1"/>
</dbReference>
<dbReference type="OrthoDB" id="5954332at2759"/>
<evidence type="ECO:0000256" key="4">
    <source>
        <dbReference type="PROSITE-ProRule" id="PRU00175"/>
    </source>
</evidence>
<evidence type="ECO:0000313" key="8">
    <source>
        <dbReference type="Proteomes" id="UP000594262"/>
    </source>
</evidence>
<dbReference type="InterPro" id="IPR013083">
    <property type="entry name" value="Znf_RING/FYVE/PHD"/>
</dbReference>
<keyword evidence="3" id="KW-0862">Zinc</keyword>
<keyword evidence="1" id="KW-0479">Metal-binding</keyword>
<dbReference type="Pfam" id="PF00097">
    <property type="entry name" value="zf-C3HC4"/>
    <property type="match status" value="1"/>
</dbReference>
<feature type="region of interest" description="Disordered" evidence="5">
    <location>
        <begin position="1"/>
        <end position="22"/>
    </location>
</feature>
<dbReference type="EnsemblMetazoa" id="CLYHEMT008625.2">
    <property type="protein sequence ID" value="CLYHEMP008625.2"/>
    <property type="gene ID" value="CLYHEMG008625"/>
</dbReference>
<evidence type="ECO:0000256" key="2">
    <source>
        <dbReference type="ARBA" id="ARBA00022771"/>
    </source>
</evidence>
<evidence type="ECO:0000256" key="1">
    <source>
        <dbReference type="ARBA" id="ARBA00022723"/>
    </source>
</evidence>
<feature type="domain" description="RING-type" evidence="6">
    <location>
        <begin position="39"/>
        <end position="77"/>
    </location>
</feature>
<dbReference type="GO" id="GO:0008270">
    <property type="term" value="F:zinc ion binding"/>
    <property type="evidence" value="ECO:0007669"/>
    <property type="project" value="UniProtKB-KW"/>
</dbReference>
<feature type="compositionally biased region" description="Low complexity" evidence="5">
    <location>
        <begin position="10"/>
        <end position="19"/>
    </location>
</feature>
<sequence length="132" mass="15254">MAASRDHDNNNMNGYSSSSSEEDENIGYHFELVENDFQCIICHYVIRGFTELPCGHAGCKFCIEEWEKRKVACCECQKTYDRAKVNIAKYFLKAVKPFVPRCREHHSLAFSKIKPLRSVNEKFIMHASVTLL</sequence>
<dbReference type="InterPro" id="IPR018957">
    <property type="entry name" value="Znf_C3HC4_RING-type"/>
</dbReference>
<keyword evidence="8" id="KW-1185">Reference proteome</keyword>
<protein>
    <recommendedName>
        <fullName evidence="6">RING-type domain-containing protein</fullName>
    </recommendedName>
</protein>
<dbReference type="InterPro" id="IPR001841">
    <property type="entry name" value="Znf_RING"/>
</dbReference>
<dbReference type="SUPFAM" id="SSF57850">
    <property type="entry name" value="RING/U-box"/>
    <property type="match status" value="1"/>
</dbReference>
<evidence type="ECO:0000256" key="5">
    <source>
        <dbReference type="SAM" id="MobiDB-lite"/>
    </source>
</evidence>
<dbReference type="Gene3D" id="3.30.40.10">
    <property type="entry name" value="Zinc/RING finger domain, C3HC4 (zinc finger)"/>
    <property type="match status" value="1"/>
</dbReference>
<dbReference type="AlphaFoldDB" id="A0A7M5V9W7"/>
<keyword evidence="2 4" id="KW-0863">Zinc-finger</keyword>